<dbReference type="CDD" id="cd08288">
    <property type="entry name" value="MDR_yhdh"/>
    <property type="match status" value="1"/>
</dbReference>
<dbReference type="KEGG" id="lto:RGQ30_29160"/>
<keyword evidence="3" id="KW-1185">Reference proteome</keyword>
<dbReference type="SUPFAM" id="SSF50129">
    <property type="entry name" value="GroES-like"/>
    <property type="match status" value="1"/>
</dbReference>
<dbReference type="RefSeq" id="WP_130557504.1">
    <property type="nucleotide sequence ID" value="NZ_AP028947.1"/>
</dbReference>
<dbReference type="Gene3D" id="3.40.50.720">
    <property type="entry name" value="NAD(P)-binding Rossmann-like Domain"/>
    <property type="match status" value="1"/>
</dbReference>
<dbReference type="PANTHER" id="PTHR43677:SF1">
    <property type="entry name" value="ACRYLYL-COA REDUCTASE ACUI-RELATED"/>
    <property type="match status" value="1"/>
</dbReference>
<dbReference type="PANTHER" id="PTHR43677">
    <property type="entry name" value="SHORT-CHAIN DEHYDROGENASE/REDUCTASE"/>
    <property type="match status" value="1"/>
</dbReference>
<evidence type="ECO:0000313" key="2">
    <source>
        <dbReference type="EMBL" id="BET27415.1"/>
    </source>
</evidence>
<dbReference type="GO" id="GO:0043957">
    <property type="term" value="F:acryloyl-CoA reductase (NADPH) activity"/>
    <property type="evidence" value="ECO:0007669"/>
    <property type="project" value="TreeGrafter"/>
</dbReference>
<sequence>MIRAWISRSADQAQAELVELDETEFAGQDVLLKLHYSCLNYKDALALTHTAPIARKYPMVHGIDAVGEVIESNSSQWPVGTVCQVNDWGLGETHWGGLAERASVPAQWISPIPEGRSARWAAALGTAGYTAALCVMALQDHPVKPGDGPVLVTGVSGGVGTVACLLLQHLGYEVVGLTGSIDATGEPVSESAAKHFERLQLGSTHLIHRESMSRAGKPLQKEQFAAVVDSVGSHTLVNACAQTRYGGVVAACGLAQGMDFQGSVAPFILRGITLRGINCVYRTHAERDRAWGMLAQALGEYDLDFMIKEVRLAQALDSARLVLANQLQGRVVVNCA</sequence>
<dbReference type="NCBIfam" id="TIGR02823">
    <property type="entry name" value="oxido_YhdH"/>
    <property type="match status" value="1"/>
</dbReference>
<organism evidence="2 3">
    <name type="scientific">Limnobacter thiooxidans</name>
    <dbReference type="NCBI Taxonomy" id="131080"/>
    <lineage>
        <taxon>Bacteria</taxon>
        <taxon>Pseudomonadati</taxon>
        <taxon>Pseudomonadota</taxon>
        <taxon>Betaproteobacteria</taxon>
        <taxon>Burkholderiales</taxon>
        <taxon>Burkholderiaceae</taxon>
        <taxon>Limnobacter</taxon>
    </lineage>
</organism>
<dbReference type="InterPro" id="IPR014188">
    <property type="entry name" value="Acrylyl-CoA_reductase_AcuI"/>
</dbReference>
<accession>A0AA86MFP3</accession>
<evidence type="ECO:0000259" key="1">
    <source>
        <dbReference type="PROSITE" id="PS50206"/>
    </source>
</evidence>
<protein>
    <submittedName>
        <fullName evidence="2">MDR family oxidoreductase</fullName>
    </submittedName>
</protein>
<gene>
    <name evidence="2" type="ORF">RGQ30_29160</name>
</gene>
<reference evidence="2 3" key="1">
    <citation type="submission" date="2023-10" db="EMBL/GenBank/DDBJ databases">
        <title>Complete Genome Sequence of Limnobacter thiooxidans CS-K2T, Isolated from freshwater lake sediments in Bavaria, Germany.</title>
        <authorList>
            <person name="Naruki M."/>
            <person name="Watanabe A."/>
            <person name="Warashina T."/>
            <person name="Morita T."/>
            <person name="Arakawa K."/>
        </authorList>
    </citation>
    <scope>NUCLEOTIDE SEQUENCE [LARGE SCALE GENOMIC DNA]</scope>
    <source>
        <strain evidence="2 3">CS-K2</strain>
    </source>
</reference>
<dbReference type="InterPro" id="IPR013154">
    <property type="entry name" value="ADH-like_N"/>
</dbReference>
<dbReference type="InterPro" id="IPR036291">
    <property type="entry name" value="NAD(P)-bd_dom_sf"/>
</dbReference>
<feature type="domain" description="Rhodanese" evidence="1">
    <location>
        <begin position="137"/>
        <end position="190"/>
    </location>
</feature>
<dbReference type="Pfam" id="PF00107">
    <property type="entry name" value="ADH_zinc_N"/>
    <property type="match status" value="1"/>
</dbReference>
<evidence type="ECO:0000313" key="3">
    <source>
        <dbReference type="Proteomes" id="UP001329151"/>
    </source>
</evidence>
<dbReference type="SUPFAM" id="SSF51735">
    <property type="entry name" value="NAD(P)-binding Rossmann-fold domains"/>
    <property type="match status" value="1"/>
</dbReference>
<dbReference type="Proteomes" id="UP001329151">
    <property type="component" value="Chromosome"/>
</dbReference>
<proteinExistence type="predicted"/>
<dbReference type="InterPro" id="IPR011032">
    <property type="entry name" value="GroES-like_sf"/>
</dbReference>
<dbReference type="Gene3D" id="3.90.180.10">
    <property type="entry name" value="Medium-chain alcohol dehydrogenases, catalytic domain"/>
    <property type="match status" value="1"/>
</dbReference>
<dbReference type="PROSITE" id="PS50206">
    <property type="entry name" value="RHODANESE_3"/>
    <property type="match status" value="1"/>
</dbReference>
<dbReference type="AlphaFoldDB" id="A0AA86MFP3"/>
<dbReference type="InterPro" id="IPR013149">
    <property type="entry name" value="ADH-like_C"/>
</dbReference>
<name>A0AA86MFP3_9BURK</name>
<dbReference type="InterPro" id="IPR051397">
    <property type="entry name" value="Zn-ADH-like_protein"/>
</dbReference>
<dbReference type="Pfam" id="PF08240">
    <property type="entry name" value="ADH_N"/>
    <property type="match status" value="1"/>
</dbReference>
<dbReference type="InterPro" id="IPR001763">
    <property type="entry name" value="Rhodanese-like_dom"/>
</dbReference>
<dbReference type="EMBL" id="AP028947">
    <property type="protein sequence ID" value="BET27415.1"/>
    <property type="molecule type" value="Genomic_DNA"/>
</dbReference>